<gene>
    <name evidence="1" type="ORF">S01H1_66360</name>
</gene>
<protein>
    <submittedName>
        <fullName evidence="1">Uncharacterized protein</fullName>
    </submittedName>
</protein>
<organism evidence="1">
    <name type="scientific">marine sediment metagenome</name>
    <dbReference type="NCBI Taxonomy" id="412755"/>
    <lineage>
        <taxon>unclassified sequences</taxon>
        <taxon>metagenomes</taxon>
        <taxon>ecological metagenomes</taxon>
    </lineage>
</organism>
<proteinExistence type="predicted"/>
<dbReference type="AlphaFoldDB" id="X0X3Z6"/>
<reference evidence="1" key="1">
    <citation type="journal article" date="2014" name="Front. Microbiol.">
        <title>High frequency of phylogenetically diverse reductive dehalogenase-homologous genes in deep subseafloor sedimentary metagenomes.</title>
        <authorList>
            <person name="Kawai M."/>
            <person name="Futagami T."/>
            <person name="Toyoda A."/>
            <person name="Takaki Y."/>
            <person name="Nishi S."/>
            <person name="Hori S."/>
            <person name="Arai W."/>
            <person name="Tsubouchi T."/>
            <person name="Morono Y."/>
            <person name="Uchiyama I."/>
            <person name="Ito T."/>
            <person name="Fujiyama A."/>
            <person name="Inagaki F."/>
            <person name="Takami H."/>
        </authorList>
    </citation>
    <scope>NUCLEOTIDE SEQUENCE</scope>
    <source>
        <strain evidence="1">Expedition CK06-06</strain>
    </source>
</reference>
<comment type="caution">
    <text evidence="1">The sequence shown here is derived from an EMBL/GenBank/DDBJ whole genome shotgun (WGS) entry which is preliminary data.</text>
</comment>
<accession>X0X3Z6</accession>
<evidence type="ECO:0000313" key="1">
    <source>
        <dbReference type="EMBL" id="GAG30137.1"/>
    </source>
</evidence>
<sequence>MKCWHCQAELIWGCDFDFEDYDIEGEGIVSAFSCPNCPATVEVYLPFKEE</sequence>
<name>X0X3Z6_9ZZZZ</name>
<dbReference type="EMBL" id="BARS01043875">
    <property type="protein sequence ID" value="GAG30137.1"/>
    <property type="molecule type" value="Genomic_DNA"/>
</dbReference>